<evidence type="ECO:0000313" key="2">
    <source>
        <dbReference type="EMBL" id="EOA89735.1"/>
    </source>
</evidence>
<gene>
    <name evidence="2" type="ORF">SETTUDRAFT_26062</name>
</gene>
<dbReference type="eggNOG" id="ENOG502RJ0M">
    <property type="taxonomic scope" value="Eukaryota"/>
</dbReference>
<reference evidence="2 3" key="1">
    <citation type="journal article" date="2012" name="PLoS Pathog.">
        <title>Diverse lifestyles and strategies of plant pathogenesis encoded in the genomes of eighteen Dothideomycetes fungi.</title>
        <authorList>
            <person name="Ohm R.A."/>
            <person name="Feau N."/>
            <person name="Henrissat B."/>
            <person name="Schoch C.L."/>
            <person name="Horwitz B.A."/>
            <person name="Barry K.W."/>
            <person name="Condon B.J."/>
            <person name="Copeland A.C."/>
            <person name="Dhillon B."/>
            <person name="Glaser F."/>
            <person name="Hesse C.N."/>
            <person name="Kosti I."/>
            <person name="LaButti K."/>
            <person name="Lindquist E.A."/>
            <person name="Lucas S."/>
            <person name="Salamov A.A."/>
            <person name="Bradshaw R.E."/>
            <person name="Ciuffetti L."/>
            <person name="Hamelin R.C."/>
            <person name="Kema G.H.J."/>
            <person name="Lawrence C."/>
            <person name="Scott J.A."/>
            <person name="Spatafora J.W."/>
            <person name="Turgeon B.G."/>
            <person name="de Wit P.J.G.M."/>
            <person name="Zhong S."/>
            <person name="Goodwin S.B."/>
            <person name="Grigoriev I.V."/>
        </authorList>
    </citation>
    <scope>NUCLEOTIDE SEQUENCE [LARGE SCALE GENOMIC DNA]</scope>
    <source>
        <strain evidence="3">28A</strain>
    </source>
</reference>
<dbReference type="EMBL" id="KB908504">
    <property type="protein sequence ID" value="EOA89735.1"/>
    <property type="molecule type" value="Genomic_DNA"/>
</dbReference>
<feature type="region of interest" description="Disordered" evidence="1">
    <location>
        <begin position="154"/>
        <end position="173"/>
    </location>
</feature>
<reference evidence="2 3" key="2">
    <citation type="journal article" date="2013" name="PLoS Genet.">
        <title>Comparative genome structure, secondary metabolite, and effector coding capacity across Cochliobolus pathogens.</title>
        <authorList>
            <person name="Condon B.J."/>
            <person name="Leng Y."/>
            <person name="Wu D."/>
            <person name="Bushley K.E."/>
            <person name="Ohm R.A."/>
            <person name="Otillar R."/>
            <person name="Martin J."/>
            <person name="Schackwitz W."/>
            <person name="Grimwood J."/>
            <person name="MohdZainudin N."/>
            <person name="Xue C."/>
            <person name="Wang R."/>
            <person name="Manning V.A."/>
            <person name="Dhillon B."/>
            <person name="Tu Z.J."/>
            <person name="Steffenson B.J."/>
            <person name="Salamov A."/>
            <person name="Sun H."/>
            <person name="Lowry S."/>
            <person name="LaButti K."/>
            <person name="Han J."/>
            <person name="Copeland A."/>
            <person name="Lindquist E."/>
            <person name="Barry K."/>
            <person name="Schmutz J."/>
            <person name="Baker S.E."/>
            <person name="Ciuffetti L.M."/>
            <person name="Grigoriev I.V."/>
            <person name="Zhong S."/>
            <person name="Turgeon B.G."/>
        </authorList>
    </citation>
    <scope>NUCLEOTIDE SEQUENCE [LARGE SCALE GENOMIC DNA]</scope>
    <source>
        <strain evidence="3">28A</strain>
    </source>
</reference>
<dbReference type="GeneID" id="19402972"/>
<organism evidence="2 3">
    <name type="scientific">Exserohilum turcicum (strain 28A)</name>
    <name type="common">Northern leaf blight fungus</name>
    <name type="synonym">Setosphaeria turcica</name>
    <dbReference type="NCBI Taxonomy" id="671987"/>
    <lineage>
        <taxon>Eukaryota</taxon>
        <taxon>Fungi</taxon>
        <taxon>Dikarya</taxon>
        <taxon>Ascomycota</taxon>
        <taxon>Pezizomycotina</taxon>
        <taxon>Dothideomycetes</taxon>
        <taxon>Pleosporomycetidae</taxon>
        <taxon>Pleosporales</taxon>
        <taxon>Pleosporineae</taxon>
        <taxon>Pleosporaceae</taxon>
        <taxon>Exserohilum</taxon>
    </lineage>
</organism>
<evidence type="ECO:0000256" key="1">
    <source>
        <dbReference type="SAM" id="MobiDB-lite"/>
    </source>
</evidence>
<feature type="region of interest" description="Disordered" evidence="1">
    <location>
        <begin position="201"/>
        <end position="230"/>
    </location>
</feature>
<accession>R0IYA3</accession>
<dbReference type="AlphaFoldDB" id="R0IYA3"/>
<protein>
    <submittedName>
        <fullName evidence="2">Uncharacterized protein</fullName>
    </submittedName>
</protein>
<dbReference type="OrthoDB" id="3799586at2759"/>
<dbReference type="HOGENOM" id="CLU_1189819_0_0_1"/>
<dbReference type="Proteomes" id="UP000016935">
    <property type="component" value="Unassembled WGS sequence"/>
</dbReference>
<sequence length="255" mass="27657">MSPPIFAGVTERSQKFYNGTYTWDSDGFTDDTGVHRYFDCYDPVARAPTPLPPMGLAGDDKGEVQDQSGTLSVNHDKFGATKSFTFALDGGSKRGTVTVQCHELFRDRADREHLIGKMEGVLVASKAHNVDLTLEECYQLCGIPYSDTRVGKALPENITPPSSPSNNKCTESKLWSPSSLSELSSCPSDLSEWDVAQAPKNQATATKIAPQELPLKVEKPKPKPGTRGIAQKVKNGVKKPAAKLATYAHTPQFGV</sequence>
<proteinExistence type="predicted"/>
<evidence type="ECO:0000313" key="3">
    <source>
        <dbReference type="Proteomes" id="UP000016935"/>
    </source>
</evidence>
<name>R0IYA3_EXST2</name>
<keyword evidence="3" id="KW-1185">Reference proteome</keyword>
<dbReference type="RefSeq" id="XP_008022407.1">
    <property type="nucleotide sequence ID" value="XM_008024216.1"/>
</dbReference>